<dbReference type="OMA" id="WSEMESC"/>
<evidence type="ECO:0000256" key="1">
    <source>
        <dbReference type="SAM" id="SignalP"/>
    </source>
</evidence>
<dbReference type="HOGENOM" id="CLU_111176_1_0_1"/>
<dbReference type="GO" id="GO:0005615">
    <property type="term" value="C:extracellular space"/>
    <property type="evidence" value="ECO:0000318"/>
    <property type="project" value="GO_Central"/>
</dbReference>
<dbReference type="InterPro" id="IPR005515">
    <property type="entry name" value="VOMI"/>
</dbReference>
<dbReference type="eggNOG" id="ENOG502S05N">
    <property type="taxonomic scope" value="Eukaryota"/>
</dbReference>
<protein>
    <submittedName>
        <fullName evidence="2">Vitelline membrane outer layer protein 1</fullName>
    </submittedName>
</protein>
<dbReference type="InterPro" id="IPR036706">
    <property type="entry name" value="VOMI_sf"/>
</dbReference>
<feature type="signal peptide" evidence="1">
    <location>
        <begin position="1"/>
        <end position="16"/>
    </location>
</feature>
<dbReference type="RefSeq" id="NP_493787.1">
    <property type="nucleotide sequence ID" value="NM_061386.1"/>
</dbReference>
<dbReference type="UCSC" id="T02H6.9">
    <property type="organism name" value="c. elegans"/>
</dbReference>
<dbReference type="OrthoDB" id="6344411at2759"/>
<dbReference type="WormBase" id="T02H6.9">
    <property type="protein sequence ID" value="CE21145"/>
    <property type="gene ID" value="WBGene00020179"/>
</dbReference>
<evidence type="ECO:0000313" key="4">
    <source>
        <dbReference type="WormBase" id="T02H6.9"/>
    </source>
</evidence>
<dbReference type="CTD" id="188008"/>
<feature type="chain" id="PRO_5004330299" evidence="1">
    <location>
        <begin position="17"/>
        <end position="198"/>
    </location>
</feature>
<dbReference type="EMBL" id="BX284602">
    <property type="protein sequence ID" value="CCD73580.1"/>
    <property type="molecule type" value="Genomic_DNA"/>
</dbReference>
<dbReference type="GeneID" id="188008"/>
<reference evidence="2 3" key="1">
    <citation type="journal article" date="1998" name="Science">
        <title>Genome sequence of the nematode C. elegans: a platform for investigating biology.</title>
        <authorList>
            <consortium name="The C. elegans sequencing consortium"/>
            <person name="Sulson J.E."/>
            <person name="Waterston R."/>
        </authorList>
    </citation>
    <scope>NUCLEOTIDE SEQUENCE [LARGE SCALE GENOMIC DNA]</scope>
    <source>
        <strain evidence="2 3">Bristol N2</strain>
    </source>
</reference>
<sequence length="198" mass="21725">MLPTILALLLAPLATALPPTIIRSPKVTGWGWWSEMESCPPGYFAHGMRIKYERDSGSLDETGLNAIELACKNRAVPSSGDTYIKGAEGVFGGWQAYQYCPQGEYVIGFALQSESWRGGNKDDVAANNFAAYCGRPEAPRRRYSWIQGSVNERGSWTRDQFCPARQIVCGIIVQIEPAQAPHVDDASLDSVGLKCCDF</sequence>
<accession>Q9N5F2</accession>
<name>Q9N5F2_CAEEL</name>
<dbReference type="Bgee" id="WBGene00020179">
    <property type="expression patterns" value="Expressed in adult organism and 4 other cell types or tissues"/>
</dbReference>
<dbReference type="PANTHER" id="PTHR18841">
    <property type="entry name" value="VITELLINE MEMBRANE OUTER LAYER PROTEIN I-RELATED"/>
    <property type="match status" value="1"/>
</dbReference>
<keyword evidence="3" id="KW-1185">Reference proteome</keyword>
<dbReference type="Gene3D" id="2.100.10.20">
    <property type="entry name" value="Vitelline membrane outer layer protein I (VOMI)"/>
    <property type="match status" value="1"/>
</dbReference>
<dbReference type="Pfam" id="PF03762">
    <property type="entry name" value="VOMI"/>
    <property type="match status" value="1"/>
</dbReference>
<evidence type="ECO:0000313" key="3">
    <source>
        <dbReference type="Proteomes" id="UP000001940"/>
    </source>
</evidence>
<dbReference type="KEGG" id="cel:CELE_T02H6.9"/>
<dbReference type="SUPFAM" id="SSF51092">
    <property type="entry name" value="Vitelline membrane outer protein-I (VMO-I)"/>
    <property type="match status" value="1"/>
</dbReference>
<dbReference type="SMR" id="Q9N5F2"/>
<keyword evidence="1" id="KW-0732">Signal</keyword>
<evidence type="ECO:0000313" key="2">
    <source>
        <dbReference type="EMBL" id="CCD73580.1"/>
    </source>
</evidence>
<proteinExistence type="predicted"/>
<dbReference type="CDD" id="cd00220">
    <property type="entry name" value="VMO-I"/>
    <property type="match status" value="1"/>
</dbReference>
<dbReference type="PaxDb" id="6239-T02H6.9"/>
<dbReference type="PANTHER" id="PTHR18841:SF0">
    <property type="entry name" value="VITELLINE MEMBRANE OUTER LAYER 1 HOMOLOG A-RELATED"/>
    <property type="match status" value="1"/>
</dbReference>
<dbReference type="Proteomes" id="UP000001940">
    <property type="component" value="Chromosome II"/>
</dbReference>
<dbReference type="AlphaFoldDB" id="Q9N5F2"/>
<gene>
    <name evidence="2" type="ORF">CELE_T02H6.9</name>
    <name evidence="2 4" type="ORF">T02H6.9</name>
</gene>
<organism evidence="2 3">
    <name type="scientific">Caenorhabditis elegans</name>
    <dbReference type="NCBI Taxonomy" id="6239"/>
    <lineage>
        <taxon>Eukaryota</taxon>
        <taxon>Metazoa</taxon>
        <taxon>Ecdysozoa</taxon>
        <taxon>Nematoda</taxon>
        <taxon>Chromadorea</taxon>
        <taxon>Rhabditida</taxon>
        <taxon>Rhabditina</taxon>
        <taxon>Rhabditomorpha</taxon>
        <taxon>Rhabditoidea</taxon>
        <taxon>Rhabditidae</taxon>
        <taxon>Peloderinae</taxon>
        <taxon>Caenorhabditis</taxon>
    </lineage>
</organism>
<dbReference type="AGR" id="WB:WBGene00020179"/>
<dbReference type="FunCoup" id="Q9N5F2">
    <property type="interactions" value="15"/>
</dbReference>
<dbReference type="InParanoid" id="Q9N5F2"/>
<dbReference type="PhylomeDB" id="Q9N5F2"/>